<evidence type="ECO:0000259" key="6">
    <source>
        <dbReference type="Pfam" id="PF08281"/>
    </source>
</evidence>
<proteinExistence type="inferred from homology"/>
<evidence type="ECO:0000256" key="2">
    <source>
        <dbReference type="ARBA" id="ARBA00023015"/>
    </source>
</evidence>
<dbReference type="InterPro" id="IPR014284">
    <property type="entry name" value="RNA_pol_sigma-70_dom"/>
</dbReference>
<dbReference type="SUPFAM" id="SSF88659">
    <property type="entry name" value="Sigma3 and sigma4 domains of RNA polymerase sigma factors"/>
    <property type="match status" value="1"/>
</dbReference>
<dbReference type="SUPFAM" id="SSF88946">
    <property type="entry name" value="Sigma2 domain of RNA polymerase sigma factors"/>
    <property type="match status" value="1"/>
</dbReference>
<dbReference type="Gene3D" id="1.10.10.10">
    <property type="entry name" value="Winged helix-like DNA-binding domain superfamily/Winged helix DNA-binding domain"/>
    <property type="match status" value="1"/>
</dbReference>
<name>A0ABR7XSR3_9SPHI</name>
<keyword evidence="8" id="KW-1185">Reference proteome</keyword>
<dbReference type="InterPro" id="IPR036388">
    <property type="entry name" value="WH-like_DNA-bd_sf"/>
</dbReference>
<keyword evidence="4" id="KW-0804">Transcription</keyword>
<keyword evidence="3" id="KW-0731">Sigma factor</keyword>
<evidence type="ECO:0000313" key="7">
    <source>
        <dbReference type="EMBL" id="MBD1422215.1"/>
    </source>
</evidence>
<dbReference type="InterPro" id="IPR039425">
    <property type="entry name" value="RNA_pol_sigma-70-like"/>
</dbReference>
<evidence type="ECO:0000256" key="3">
    <source>
        <dbReference type="ARBA" id="ARBA00023082"/>
    </source>
</evidence>
<dbReference type="PANTHER" id="PTHR43133">
    <property type="entry name" value="RNA POLYMERASE ECF-TYPE SIGMA FACTO"/>
    <property type="match status" value="1"/>
</dbReference>
<evidence type="ECO:0000256" key="4">
    <source>
        <dbReference type="ARBA" id="ARBA00023163"/>
    </source>
</evidence>
<dbReference type="Pfam" id="PF04542">
    <property type="entry name" value="Sigma70_r2"/>
    <property type="match status" value="1"/>
</dbReference>
<evidence type="ECO:0000259" key="5">
    <source>
        <dbReference type="Pfam" id="PF04542"/>
    </source>
</evidence>
<accession>A0ABR7XSR3</accession>
<dbReference type="PANTHER" id="PTHR43133:SF46">
    <property type="entry name" value="RNA POLYMERASE SIGMA-70 FACTOR ECF SUBFAMILY"/>
    <property type="match status" value="1"/>
</dbReference>
<feature type="domain" description="RNA polymerase sigma factor 70 region 4 type 2" evidence="6">
    <location>
        <begin position="137"/>
        <end position="184"/>
    </location>
</feature>
<dbReference type="Gene3D" id="1.10.1740.10">
    <property type="match status" value="1"/>
</dbReference>
<dbReference type="NCBIfam" id="TIGR02937">
    <property type="entry name" value="sigma70-ECF"/>
    <property type="match status" value="1"/>
</dbReference>
<dbReference type="RefSeq" id="WP_190313901.1">
    <property type="nucleotide sequence ID" value="NZ_JACNYL010000002.1"/>
</dbReference>
<dbReference type="InterPro" id="IPR013324">
    <property type="entry name" value="RNA_pol_sigma_r3/r4-like"/>
</dbReference>
<dbReference type="EMBL" id="JACNYL010000002">
    <property type="protein sequence ID" value="MBD1422215.1"/>
    <property type="molecule type" value="Genomic_DNA"/>
</dbReference>
<dbReference type="InterPro" id="IPR013249">
    <property type="entry name" value="RNA_pol_sigma70_r4_t2"/>
</dbReference>
<dbReference type="Proteomes" id="UP000651112">
    <property type="component" value="Unassembled WGS sequence"/>
</dbReference>
<evidence type="ECO:0000313" key="8">
    <source>
        <dbReference type="Proteomes" id="UP000651112"/>
    </source>
</evidence>
<comment type="caution">
    <text evidence="7">The sequence shown here is derived from an EMBL/GenBank/DDBJ whole genome shotgun (WGS) entry which is preliminary data.</text>
</comment>
<organism evidence="7 8">
    <name type="scientific">Sphingobacterium chuzhouense</name>
    <dbReference type="NCBI Taxonomy" id="1742264"/>
    <lineage>
        <taxon>Bacteria</taxon>
        <taxon>Pseudomonadati</taxon>
        <taxon>Bacteroidota</taxon>
        <taxon>Sphingobacteriia</taxon>
        <taxon>Sphingobacteriales</taxon>
        <taxon>Sphingobacteriaceae</taxon>
        <taxon>Sphingobacterium</taxon>
    </lineage>
</organism>
<reference evidence="7 8" key="1">
    <citation type="submission" date="2020-08" db="EMBL/GenBank/DDBJ databases">
        <title>Sphingobacterium sp. DN00404 isolated from aquaculture water.</title>
        <authorList>
            <person name="Zhang M."/>
        </authorList>
    </citation>
    <scope>NUCLEOTIDE SEQUENCE [LARGE SCALE GENOMIC DNA]</scope>
    <source>
        <strain evidence="7 8">KCTC 42746</strain>
    </source>
</reference>
<protein>
    <submittedName>
        <fullName evidence="7">Sigma-70 family RNA polymerase sigma factor</fullName>
    </submittedName>
</protein>
<gene>
    <name evidence="7" type="ORF">H8B21_11590</name>
</gene>
<dbReference type="Pfam" id="PF08281">
    <property type="entry name" value="Sigma70_r4_2"/>
    <property type="match status" value="1"/>
</dbReference>
<comment type="similarity">
    <text evidence="1">Belongs to the sigma-70 factor family. ECF subfamily.</text>
</comment>
<evidence type="ECO:0000256" key="1">
    <source>
        <dbReference type="ARBA" id="ARBA00010641"/>
    </source>
</evidence>
<dbReference type="InterPro" id="IPR013325">
    <property type="entry name" value="RNA_pol_sigma_r2"/>
</dbReference>
<feature type="domain" description="RNA polymerase sigma-70 region 2" evidence="5">
    <location>
        <begin position="35"/>
        <end position="97"/>
    </location>
</feature>
<dbReference type="InterPro" id="IPR007627">
    <property type="entry name" value="RNA_pol_sigma70_r2"/>
</dbReference>
<keyword evidence="2" id="KW-0805">Transcription regulation</keyword>
<sequence length="203" mass="23576">MKNTDITRNISTKTDEFVLVNALQCGEEEGLVGIYRLYNKQILFFAQKYVKNYQIAEEIVADVFVKLWERRTSFSSLNRIRAFLYIATKNRCLNQLRGINHYESIDDIGNYEELPYEDADAFTKIVRTELLSIIYGEVQKLPEKQREVFNKTFLEDKTAEDIAKEMNMALHAVYTNKSRALAALRQSLRLKDSLFLLALLSAL</sequence>